<keyword evidence="1" id="KW-0677">Repeat</keyword>
<dbReference type="InterPro" id="IPR000504">
    <property type="entry name" value="RRM_dom"/>
</dbReference>
<name>A0ABQ9N026_HEVBR</name>
<evidence type="ECO:0000256" key="1">
    <source>
        <dbReference type="ARBA" id="ARBA00022737"/>
    </source>
</evidence>
<comment type="caution">
    <text evidence="5">The sequence shown here is derived from an EMBL/GenBank/DDBJ whole genome shotgun (WGS) entry which is preliminary data.</text>
</comment>
<evidence type="ECO:0000256" key="3">
    <source>
        <dbReference type="PROSITE-ProRule" id="PRU00176"/>
    </source>
</evidence>
<dbReference type="Gene3D" id="3.30.70.330">
    <property type="match status" value="2"/>
</dbReference>
<accession>A0ABQ9N026</accession>
<dbReference type="CDD" id="cd12330">
    <property type="entry name" value="RRM2_Hrp1p"/>
    <property type="match status" value="1"/>
</dbReference>
<keyword evidence="6" id="KW-1185">Reference proteome</keyword>
<feature type="domain" description="RRM" evidence="4">
    <location>
        <begin position="107"/>
        <end position="184"/>
    </location>
</feature>
<proteinExistence type="predicted"/>
<gene>
    <name evidence="5" type="ORF">P3X46_004778</name>
</gene>
<dbReference type="PANTHER" id="PTHR48032">
    <property type="entry name" value="RNA-BINDING PROTEIN MUSASHI HOMOLOG RBP6"/>
    <property type="match status" value="1"/>
</dbReference>
<organism evidence="5 6">
    <name type="scientific">Hevea brasiliensis</name>
    <name type="common">Para rubber tree</name>
    <name type="synonym">Siphonia brasiliensis</name>
    <dbReference type="NCBI Taxonomy" id="3981"/>
    <lineage>
        <taxon>Eukaryota</taxon>
        <taxon>Viridiplantae</taxon>
        <taxon>Streptophyta</taxon>
        <taxon>Embryophyta</taxon>
        <taxon>Tracheophyta</taxon>
        <taxon>Spermatophyta</taxon>
        <taxon>Magnoliopsida</taxon>
        <taxon>eudicotyledons</taxon>
        <taxon>Gunneridae</taxon>
        <taxon>Pentapetalae</taxon>
        <taxon>rosids</taxon>
        <taxon>fabids</taxon>
        <taxon>Malpighiales</taxon>
        <taxon>Euphorbiaceae</taxon>
        <taxon>Crotonoideae</taxon>
        <taxon>Micrandreae</taxon>
        <taxon>Hevea</taxon>
    </lineage>
</organism>
<feature type="domain" description="RRM" evidence="4">
    <location>
        <begin position="6"/>
        <end position="82"/>
    </location>
</feature>
<dbReference type="EMBL" id="JARPOI010000003">
    <property type="protein sequence ID" value="KAJ9185112.1"/>
    <property type="molecule type" value="Genomic_DNA"/>
</dbReference>
<evidence type="ECO:0000313" key="5">
    <source>
        <dbReference type="EMBL" id="KAJ9185113.1"/>
    </source>
</evidence>
<evidence type="ECO:0000259" key="4">
    <source>
        <dbReference type="PROSITE" id="PS50102"/>
    </source>
</evidence>
<dbReference type="SMART" id="SM00360">
    <property type="entry name" value="RRM"/>
    <property type="match status" value="2"/>
</dbReference>
<dbReference type="Pfam" id="PF00076">
    <property type="entry name" value="RRM_1"/>
    <property type="match status" value="2"/>
</dbReference>
<dbReference type="EMBL" id="JARPOI010000003">
    <property type="protein sequence ID" value="KAJ9185114.1"/>
    <property type="molecule type" value="Genomic_DNA"/>
</dbReference>
<keyword evidence="2 3" id="KW-0694">RNA-binding</keyword>
<dbReference type="Proteomes" id="UP001174677">
    <property type="component" value="Chromosome 3"/>
</dbReference>
<dbReference type="PROSITE" id="PS50102">
    <property type="entry name" value="RRM"/>
    <property type="match status" value="2"/>
</dbReference>
<dbReference type="SUPFAM" id="SSF54928">
    <property type="entry name" value="RNA-binding domain, RBD"/>
    <property type="match status" value="2"/>
</dbReference>
<evidence type="ECO:0000313" key="6">
    <source>
        <dbReference type="Proteomes" id="UP001174677"/>
    </source>
</evidence>
<dbReference type="CDD" id="cd12325">
    <property type="entry name" value="RRM1_hnRNPA_hnRNPD_like"/>
    <property type="match status" value="1"/>
</dbReference>
<evidence type="ECO:0000256" key="2">
    <source>
        <dbReference type="ARBA" id="ARBA00022884"/>
    </source>
</evidence>
<protein>
    <recommendedName>
        <fullName evidence="4">RRM domain-containing protein</fullName>
    </recommendedName>
</protein>
<dbReference type="PANTHER" id="PTHR48032:SF1">
    <property type="entry name" value="RNA-BINDING (RRM_RBD_RNP MOTIFS) FAMILY PROTEIN"/>
    <property type="match status" value="1"/>
</dbReference>
<dbReference type="InterPro" id="IPR012677">
    <property type="entry name" value="Nucleotide-bd_a/b_plait_sf"/>
</dbReference>
<reference evidence="5" key="1">
    <citation type="journal article" date="2023" name="Plant Biotechnol. J.">
        <title>Chromosome-level wild Hevea brasiliensis genome provides new tools for genomic-assisted breeding and valuable loci to elevate rubber yield.</title>
        <authorList>
            <person name="Cheng H."/>
            <person name="Song X."/>
            <person name="Hu Y."/>
            <person name="Wu T."/>
            <person name="Yang Q."/>
            <person name="An Z."/>
            <person name="Feng S."/>
            <person name="Deng Z."/>
            <person name="Wu W."/>
            <person name="Zeng X."/>
            <person name="Tu M."/>
            <person name="Wang X."/>
            <person name="Huang H."/>
        </authorList>
    </citation>
    <scope>NUCLEOTIDE SEQUENCE</scope>
    <source>
        <strain evidence="5">MT/VB/25A 57/8</strain>
    </source>
</reference>
<dbReference type="EMBL" id="JARPOI010000003">
    <property type="protein sequence ID" value="KAJ9185113.1"/>
    <property type="molecule type" value="Genomic_DNA"/>
</dbReference>
<dbReference type="InterPro" id="IPR035979">
    <property type="entry name" value="RBD_domain_sf"/>
</dbReference>
<sequence length="471" mass="50047">MEMELGKLFIGGISWDTNEDRLRQYFQSFGEVVEAVIMKDRATGRARGFGFVVFADPSVAERVVMQKHLIDGRNVEAKKAVPREDQNILNRNSGSSIHGSPGPACTKKIFVGGLASTVTETDFKKYFDQFGVITDVVVMYDHNTQRPRGFGFITYDSEEAVDKVLHKTFHELNGKMVEVKRAVPKELSPGPTRSQLSGFSYGPSRIGSFLNGYTQTQGYMTNSTGGLGVRMDGRFSPVTVGRSNFSPFGPGFGMGLNFEQVLSPSYGGNLNLSSNFGYGRLSPSYSGNSSRYDSPIGYNGVNGGNSSALNLTARTLWGDGSINHASNSTNSSTFMGFGTGNSRVGSFGNIGGVWASSANSGQGEGGGSGYSSGNLSYNSGDFSVGLGRVGYGRNSRTRPAPVSSHAASYDYGGPYADIYDNGPLYGQSALQYSPLEVEGSGSFGFGLGNAATDVVTKNSSGYVGGYSVANR</sequence>